<evidence type="ECO:0000256" key="5">
    <source>
        <dbReference type="SAM" id="Phobius"/>
    </source>
</evidence>
<dbReference type="InterPro" id="IPR019537">
    <property type="entry name" value="TMEM65"/>
</dbReference>
<evidence type="ECO:0000256" key="3">
    <source>
        <dbReference type="ARBA" id="ARBA00022989"/>
    </source>
</evidence>
<gene>
    <name evidence="7" type="ORF">MPOL1434_LOCUS5273</name>
</gene>
<evidence type="ECO:0000256" key="1">
    <source>
        <dbReference type="ARBA" id="ARBA00004141"/>
    </source>
</evidence>
<dbReference type="Pfam" id="PF01590">
    <property type="entry name" value="GAF"/>
    <property type="match status" value="1"/>
</dbReference>
<name>A0A6U0JIP6_9STRA</name>
<proteinExistence type="predicted"/>
<sequence length="328" mass="35321">MLSSARYFNSVRSARHLPRHPLARLASNSSGGKDQATAAAVVEEPTRRQLMIVALRSAIPMVGFGFMDNIVMIQAGDLIDNSIGITFGLSTLTAAGFGQCISDVAGFTSGGLVDAAVSKLNMPTHGLSQAQLSLKSARIYHTAGGCVGVVIGCLLGMCSLFFMDTDKKERERKARELKTIFETITRDGSKLVSAERCSLWMHDQDKHELWTQVASGTKKGEILRIPDNTGVAGAAVQEATTINILDAYEDSRFNPEVDQKTGFRTRSIIAVPIMQSEGSGSRVIGCIQMVNKKNSDFTDGVFDENDAKLLTMLAGHVKAFTKLVAGED</sequence>
<dbReference type="InterPro" id="IPR003018">
    <property type="entry name" value="GAF"/>
</dbReference>
<dbReference type="AlphaFoldDB" id="A0A6U0JIP6"/>
<dbReference type="InterPro" id="IPR029016">
    <property type="entry name" value="GAF-like_dom_sf"/>
</dbReference>
<organism evidence="7">
    <name type="scientific">Minutocellus polymorphus</name>
    <dbReference type="NCBI Taxonomy" id="265543"/>
    <lineage>
        <taxon>Eukaryota</taxon>
        <taxon>Sar</taxon>
        <taxon>Stramenopiles</taxon>
        <taxon>Ochrophyta</taxon>
        <taxon>Bacillariophyta</taxon>
        <taxon>Mediophyceae</taxon>
        <taxon>Cymatosirophycidae</taxon>
        <taxon>Cymatosirales</taxon>
        <taxon>Cymatosiraceae</taxon>
        <taxon>Minutocellus</taxon>
    </lineage>
</organism>
<feature type="domain" description="GAF" evidence="6">
    <location>
        <begin position="176"/>
        <end position="328"/>
    </location>
</feature>
<reference evidence="7" key="1">
    <citation type="submission" date="2021-01" db="EMBL/GenBank/DDBJ databases">
        <authorList>
            <person name="Corre E."/>
            <person name="Pelletier E."/>
            <person name="Niang G."/>
            <person name="Scheremetjew M."/>
            <person name="Finn R."/>
            <person name="Kale V."/>
            <person name="Holt S."/>
            <person name="Cochrane G."/>
            <person name="Meng A."/>
            <person name="Brown T."/>
            <person name="Cohen L."/>
        </authorList>
    </citation>
    <scope>NUCLEOTIDE SEQUENCE</scope>
    <source>
        <strain evidence="7">CCMP3303</strain>
    </source>
</reference>
<feature type="transmembrane region" description="Helical" evidence="5">
    <location>
        <begin position="139"/>
        <end position="163"/>
    </location>
</feature>
<accession>A0A6U0JIP6</accession>
<dbReference type="SUPFAM" id="SSF55781">
    <property type="entry name" value="GAF domain-like"/>
    <property type="match status" value="1"/>
</dbReference>
<evidence type="ECO:0000256" key="2">
    <source>
        <dbReference type="ARBA" id="ARBA00022692"/>
    </source>
</evidence>
<evidence type="ECO:0000259" key="6">
    <source>
        <dbReference type="SMART" id="SM00065"/>
    </source>
</evidence>
<keyword evidence="2 5" id="KW-0812">Transmembrane</keyword>
<keyword evidence="4 5" id="KW-0472">Membrane</keyword>
<dbReference type="EMBL" id="HBEJ01008974">
    <property type="protein sequence ID" value="CAD8369122.1"/>
    <property type="molecule type" value="Transcribed_RNA"/>
</dbReference>
<evidence type="ECO:0000256" key="4">
    <source>
        <dbReference type="ARBA" id="ARBA00023136"/>
    </source>
</evidence>
<dbReference type="SMART" id="SM00065">
    <property type="entry name" value="GAF"/>
    <property type="match status" value="1"/>
</dbReference>
<dbReference type="Pfam" id="PF10507">
    <property type="entry name" value="TMEM65"/>
    <property type="match status" value="1"/>
</dbReference>
<protein>
    <recommendedName>
        <fullName evidence="6">GAF domain-containing protein</fullName>
    </recommendedName>
</protein>
<dbReference type="GO" id="GO:0016020">
    <property type="term" value="C:membrane"/>
    <property type="evidence" value="ECO:0007669"/>
    <property type="project" value="UniProtKB-SubCell"/>
</dbReference>
<keyword evidence="3 5" id="KW-1133">Transmembrane helix</keyword>
<dbReference type="PANTHER" id="PTHR21706">
    <property type="entry name" value="TRANSMEMBRANE PROTEIN 65"/>
    <property type="match status" value="1"/>
</dbReference>
<dbReference type="Gene3D" id="3.30.450.40">
    <property type="match status" value="1"/>
</dbReference>
<evidence type="ECO:0000313" key="7">
    <source>
        <dbReference type="EMBL" id="CAD8369122.1"/>
    </source>
</evidence>
<dbReference type="GO" id="GO:0005739">
    <property type="term" value="C:mitochondrion"/>
    <property type="evidence" value="ECO:0007669"/>
    <property type="project" value="TreeGrafter"/>
</dbReference>
<comment type="subcellular location">
    <subcellularLocation>
        <location evidence="1">Membrane</location>
        <topology evidence="1">Multi-pass membrane protein</topology>
    </subcellularLocation>
</comment>
<dbReference type="PANTHER" id="PTHR21706:SF15">
    <property type="entry name" value="TRANSMEMBRANE PROTEIN 65"/>
    <property type="match status" value="1"/>
</dbReference>